<dbReference type="EMBL" id="HG001983">
    <property type="protein sequence ID" value="CDF39011.1"/>
    <property type="molecule type" value="Genomic_DNA"/>
</dbReference>
<dbReference type="InterPro" id="IPR011049">
    <property type="entry name" value="Serralysin-like_metalloprot_C"/>
</dbReference>
<dbReference type="InterPro" id="IPR048518">
    <property type="entry name" value="IBP_b_roll"/>
</dbReference>
<name>R7QNH8_CHOCR</name>
<proteinExistence type="predicted"/>
<dbReference type="GeneID" id="17326629"/>
<accession>R7QNH8</accession>
<dbReference type="RefSeq" id="XP_005718916.1">
    <property type="nucleotide sequence ID" value="XM_005718859.1"/>
</dbReference>
<dbReference type="Gramene" id="CDF39011">
    <property type="protein sequence ID" value="CDF39011"/>
    <property type="gene ID" value="CHC_T00006723001"/>
</dbReference>
<dbReference type="Gene3D" id="2.150.10.10">
    <property type="entry name" value="Serralysin-like metalloprotease, C-terminal"/>
    <property type="match status" value="1"/>
</dbReference>
<evidence type="ECO:0000313" key="2">
    <source>
        <dbReference type="EMBL" id="CDF39011.1"/>
    </source>
</evidence>
<organism evidence="2 3">
    <name type="scientific">Chondrus crispus</name>
    <name type="common">Carrageen Irish moss</name>
    <name type="synonym">Polymorpha crispa</name>
    <dbReference type="NCBI Taxonomy" id="2769"/>
    <lineage>
        <taxon>Eukaryota</taxon>
        <taxon>Rhodophyta</taxon>
        <taxon>Florideophyceae</taxon>
        <taxon>Rhodymeniophycidae</taxon>
        <taxon>Gigartinales</taxon>
        <taxon>Gigartinaceae</taxon>
        <taxon>Chondrus</taxon>
    </lineage>
</organism>
<sequence length="177" mass="16967">MGSSVSDGASDSVSPSGEASTLSGEADTVSGDADTVSGDADTVSGDADTVSGDADTVSGDADTVSGDADTVSGDADTVSGWDVGPKPPSASSDGLISIVTVSDGIASVRADGSGISVSATPMISSSPGLDVSSRVRVGLAEGSGPPDAFGLIGRRGMSSDTDIIASQGSMSAETQRT</sequence>
<reference evidence="3" key="1">
    <citation type="journal article" date="2013" name="Proc. Natl. Acad. Sci. U.S.A.">
        <title>Genome structure and metabolic features in the red seaweed Chondrus crispus shed light on evolution of the Archaeplastida.</title>
        <authorList>
            <person name="Collen J."/>
            <person name="Porcel B."/>
            <person name="Carre W."/>
            <person name="Ball S.G."/>
            <person name="Chaparro C."/>
            <person name="Tonon T."/>
            <person name="Barbeyron T."/>
            <person name="Michel G."/>
            <person name="Noel B."/>
            <person name="Valentin K."/>
            <person name="Elias M."/>
            <person name="Artiguenave F."/>
            <person name="Arun A."/>
            <person name="Aury J.M."/>
            <person name="Barbosa-Neto J.F."/>
            <person name="Bothwell J.H."/>
            <person name="Bouget F.Y."/>
            <person name="Brillet L."/>
            <person name="Cabello-Hurtado F."/>
            <person name="Capella-Gutierrez S."/>
            <person name="Charrier B."/>
            <person name="Cladiere L."/>
            <person name="Cock J.M."/>
            <person name="Coelho S.M."/>
            <person name="Colleoni C."/>
            <person name="Czjzek M."/>
            <person name="Da Silva C."/>
            <person name="Delage L."/>
            <person name="Denoeud F."/>
            <person name="Deschamps P."/>
            <person name="Dittami S.M."/>
            <person name="Gabaldon T."/>
            <person name="Gachon C.M."/>
            <person name="Groisillier A."/>
            <person name="Herve C."/>
            <person name="Jabbari K."/>
            <person name="Katinka M."/>
            <person name="Kloareg B."/>
            <person name="Kowalczyk N."/>
            <person name="Labadie K."/>
            <person name="Leblanc C."/>
            <person name="Lopez P.J."/>
            <person name="McLachlan D.H."/>
            <person name="Meslet-Cladiere L."/>
            <person name="Moustafa A."/>
            <person name="Nehr Z."/>
            <person name="Nyvall Collen P."/>
            <person name="Panaud O."/>
            <person name="Partensky F."/>
            <person name="Poulain J."/>
            <person name="Rensing S.A."/>
            <person name="Rousvoal S."/>
            <person name="Samson G."/>
            <person name="Symeonidi A."/>
            <person name="Weissenbach J."/>
            <person name="Zambounis A."/>
            <person name="Wincker P."/>
            <person name="Boyen C."/>
        </authorList>
    </citation>
    <scope>NUCLEOTIDE SEQUENCE [LARGE SCALE GENOMIC DNA]</scope>
    <source>
        <strain evidence="3">cv. Stackhouse</strain>
    </source>
</reference>
<evidence type="ECO:0000256" key="1">
    <source>
        <dbReference type="SAM" id="MobiDB-lite"/>
    </source>
</evidence>
<dbReference type="OrthoDB" id="4405280at2759"/>
<keyword evidence="3" id="KW-1185">Reference proteome</keyword>
<dbReference type="Proteomes" id="UP000012073">
    <property type="component" value="Unassembled WGS sequence"/>
</dbReference>
<dbReference type="Pfam" id="PF21300">
    <property type="entry name" value="LbR_Ice_bind"/>
    <property type="match status" value="1"/>
</dbReference>
<dbReference type="AlphaFoldDB" id="R7QNH8"/>
<feature type="compositionally biased region" description="Low complexity" evidence="1">
    <location>
        <begin position="1"/>
        <end position="17"/>
    </location>
</feature>
<gene>
    <name evidence="2" type="ORF">CHC_T00006723001</name>
</gene>
<dbReference type="KEGG" id="ccp:CHC_T00006723001"/>
<evidence type="ECO:0000313" key="3">
    <source>
        <dbReference type="Proteomes" id="UP000012073"/>
    </source>
</evidence>
<feature type="region of interest" description="Disordered" evidence="1">
    <location>
        <begin position="1"/>
        <end position="94"/>
    </location>
</feature>
<protein>
    <submittedName>
        <fullName evidence="2">Uncharacterized protein</fullName>
    </submittedName>
</protein>